<evidence type="ECO:0000313" key="3">
    <source>
        <dbReference type="EMBL" id="ORC37389.1"/>
    </source>
</evidence>
<organism evidence="3 4">
    <name type="scientific">Marispirochaeta aestuarii</name>
    <dbReference type="NCBI Taxonomy" id="1963862"/>
    <lineage>
        <taxon>Bacteria</taxon>
        <taxon>Pseudomonadati</taxon>
        <taxon>Spirochaetota</taxon>
        <taxon>Spirochaetia</taxon>
        <taxon>Spirochaetales</taxon>
        <taxon>Spirochaetaceae</taxon>
        <taxon>Marispirochaeta</taxon>
    </lineage>
</organism>
<name>A0A1Y1S1L6_9SPIO</name>
<evidence type="ECO:0000313" key="4">
    <source>
        <dbReference type="Proteomes" id="UP000192343"/>
    </source>
</evidence>
<sequence>MVKSFHPNTAKYLHIQHIPFWHAFCNKRGINHNTKELYMKRFIGLILLILLCSAGLTARELVFGVKGGVNLGWFSGNNWDDYVESAELYYGIDIEEQLHPALHAGLYLESMFSQNLGFVTELNFTQYGQDYEYSYAGEDFEGSYSINAIEIPLQLKIASQPVGGFYGLAGPTIILLTGDLEFEESGGGVTVEGSDTPDNPIVLGLTAGVGYGFIMNQGVLSLEVRYGRNLTDAFDADKDPFDVNGFKLLLGYGFVL</sequence>
<feature type="domain" description="Outer membrane protein beta-barrel" evidence="2">
    <location>
        <begin position="59"/>
        <end position="235"/>
    </location>
</feature>
<evidence type="ECO:0000259" key="2">
    <source>
        <dbReference type="Pfam" id="PF13568"/>
    </source>
</evidence>
<keyword evidence="4" id="KW-1185">Reference proteome</keyword>
<keyword evidence="1" id="KW-0812">Transmembrane</keyword>
<proteinExistence type="predicted"/>
<reference evidence="3 4" key="1">
    <citation type="submission" date="2017-03" db="EMBL/GenBank/DDBJ databases">
        <title>Draft Genome sequence of Marispirochaeta sp. strain JC444.</title>
        <authorList>
            <person name="Shivani Y."/>
            <person name="Subhash Y."/>
            <person name="Sasikala C."/>
            <person name="Ramana C."/>
        </authorList>
    </citation>
    <scope>NUCLEOTIDE SEQUENCE [LARGE SCALE GENOMIC DNA]</scope>
    <source>
        <strain evidence="3 4">JC444</strain>
    </source>
</reference>
<accession>A0A1Y1S1L6</accession>
<dbReference type="Pfam" id="PF13568">
    <property type="entry name" value="OMP_b-brl_2"/>
    <property type="match status" value="1"/>
</dbReference>
<dbReference type="InterPro" id="IPR025665">
    <property type="entry name" value="Beta-barrel_OMP_2"/>
</dbReference>
<gene>
    <name evidence="3" type="ORF">B4O97_04140</name>
</gene>
<comment type="caution">
    <text evidence="3">The sequence shown here is derived from an EMBL/GenBank/DDBJ whole genome shotgun (WGS) entry which is preliminary data.</text>
</comment>
<protein>
    <recommendedName>
        <fullName evidence="2">Outer membrane protein beta-barrel domain-containing protein</fullName>
    </recommendedName>
</protein>
<dbReference type="EMBL" id="MWQY01000003">
    <property type="protein sequence ID" value="ORC37389.1"/>
    <property type="molecule type" value="Genomic_DNA"/>
</dbReference>
<dbReference type="Proteomes" id="UP000192343">
    <property type="component" value="Unassembled WGS sequence"/>
</dbReference>
<keyword evidence="1" id="KW-1133">Transmembrane helix</keyword>
<evidence type="ECO:0000256" key="1">
    <source>
        <dbReference type="SAM" id="Phobius"/>
    </source>
</evidence>
<keyword evidence="1" id="KW-0472">Membrane</keyword>
<dbReference type="AlphaFoldDB" id="A0A1Y1S1L6"/>
<feature type="transmembrane region" description="Helical" evidence="1">
    <location>
        <begin position="37"/>
        <end position="56"/>
    </location>
</feature>